<dbReference type="PROSITE" id="PS00455">
    <property type="entry name" value="AMP_BINDING"/>
    <property type="match status" value="1"/>
</dbReference>
<comment type="caution">
    <text evidence="3">The sequence shown here is derived from an EMBL/GenBank/DDBJ whole genome shotgun (WGS) entry which is preliminary data.</text>
</comment>
<name>A0ABV5XP94_9NOCA</name>
<feature type="domain" description="AMP-binding enzyme C-terminal" evidence="2">
    <location>
        <begin position="421"/>
        <end position="495"/>
    </location>
</feature>
<dbReference type="Pfam" id="PF00501">
    <property type="entry name" value="AMP-binding"/>
    <property type="match status" value="1"/>
</dbReference>
<dbReference type="SUPFAM" id="SSF56801">
    <property type="entry name" value="Acetyl-CoA synthetase-like"/>
    <property type="match status" value="1"/>
</dbReference>
<feature type="domain" description="AMP-dependent synthetase/ligase" evidence="1">
    <location>
        <begin position="11"/>
        <end position="371"/>
    </location>
</feature>
<dbReference type="RefSeq" id="WP_378376755.1">
    <property type="nucleotide sequence ID" value="NZ_JBHMAS010000088.1"/>
</dbReference>
<dbReference type="Gene3D" id="3.40.50.12780">
    <property type="entry name" value="N-terminal domain of ligase-like"/>
    <property type="match status" value="1"/>
</dbReference>
<dbReference type="InterPro" id="IPR000873">
    <property type="entry name" value="AMP-dep_synth/lig_dom"/>
</dbReference>
<dbReference type="InterPro" id="IPR045851">
    <property type="entry name" value="AMP-bd_C_sf"/>
</dbReference>
<organism evidence="3 4">
    <name type="scientific">Rhodococcus baikonurensis</name>
    <dbReference type="NCBI Taxonomy" id="172041"/>
    <lineage>
        <taxon>Bacteria</taxon>
        <taxon>Bacillati</taxon>
        <taxon>Actinomycetota</taxon>
        <taxon>Actinomycetes</taxon>
        <taxon>Mycobacteriales</taxon>
        <taxon>Nocardiaceae</taxon>
        <taxon>Rhodococcus</taxon>
        <taxon>Rhodococcus erythropolis group</taxon>
    </lineage>
</organism>
<protein>
    <submittedName>
        <fullName evidence="3">AMP-binding protein</fullName>
    </submittedName>
</protein>
<dbReference type="PANTHER" id="PTHR43767:SF1">
    <property type="entry name" value="NONRIBOSOMAL PEPTIDE SYNTHASE PES1 (EUROFUNG)-RELATED"/>
    <property type="match status" value="1"/>
</dbReference>
<dbReference type="PANTHER" id="PTHR43767">
    <property type="entry name" value="LONG-CHAIN-FATTY-ACID--COA LIGASE"/>
    <property type="match status" value="1"/>
</dbReference>
<dbReference type="InterPro" id="IPR042099">
    <property type="entry name" value="ANL_N_sf"/>
</dbReference>
<accession>A0ABV5XP94</accession>
<evidence type="ECO:0000259" key="2">
    <source>
        <dbReference type="Pfam" id="PF13193"/>
    </source>
</evidence>
<dbReference type="InterPro" id="IPR020845">
    <property type="entry name" value="AMP-binding_CS"/>
</dbReference>
<reference evidence="3 4" key="1">
    <citation type="submission" date="2024-09" db="EMBL/GenBank/DDBJ databases">
        <authorList>
            <person name="Sun Q."/>
            <person name="Mori K."/>
        </authorList>
    </citation>
    <scope>NUCLEOTIDE SEQUENCE [LARGE SCALE GENOMIC DNA]</scope>
    <source>
        <strain evidence="3 4">JCM 11411</strain>
    </source>
</reference>
<dbReference type="Proteomes" id="UP001589587">
    <property type="component" value="Unassembled WGS sequence"/>
</dbReference>
<sequence>MTDRTIPALLDDAAARYGDRTWLRTDHTEVTFRGAREQIRSVAQALTAAGVRRGDLVVLTARNEPRYLLTILAATTLGATAVPTNPRGTEAELAGLLTQVRGHARVIVTDDGLISMVRRAKASAGAGAEIIDVDAIVSDRPSLEAQPPSIPGGSPVRETDVAIMIPTSGTTGRSKLVMQTHRAYTMAGEGFPYWMQLSTVDRLMTSLPLFHTNALAYSTMGSLTCGAGLILLPRFSASGFLDSARRHGATSFNAIGAMFEFLMDQAPTPDDSDSPLENCYCAPAPPKHRHLEIERRFGISIVCGYGMSESLYGMSWRPGTRPFGTLGEPRQHPTLGEVNSARVVDSAGHAVAKGQIGELLLSNPTVTPGYYGLPDETAAAVRDGWLHTGDLVTENTDGTYTFVARQKEVIRRRGENLSPAEVEGALLAHPDVDECAVVGVNAGQSEEEIKAYVRLVDGSDELPQDLATWVSQRLAAFKVPRYWQFVTELPYTPTGRVAKHQLPVDGYQYDLAPIRGTGTLT</sequence>
<dbReference type="InterPro" id="IPR050237">
    <property type="entry name" value="ATP-dep_AMP-bd_enzyme"/>
</dbReference>
<dbReference type="InterPro" id="IPR025110">
    <property type="entry name" value="AMP-bd_C"/>
</dbReference>
<proteinExistence type="predicted"/>
<dbReference type="Pfam" id="PF13193">
    <property type="entry name" value="AMP-binding_C"/>
    <property type="match status" value="1"/>
</dbReference>
<dbReference type="Gene3D" id="3.30.300.30">
    <property type="match status" value="1"/>
</dbReference>
<dbReference type="EMBL" id="JBHMAS010000088">
    <property type="protein sequence ID" value="MFB9784290.1"/>
    <property type="molecule type" value="Genomic_DNA"/>
</dbReference>
<evidence type="ECO:0000313" key="4">
    <source>
        <dbReference type="Proteomes" id="UP001589587"/>
    </source>
</evidence>
<gene>
    <name evidence="3" type="ORF">ACFFQ6_31800</name>
</gene>
<keyword evidence="4" id="KW-1185">Reference proteome</keyword>
<evidence type="ECO:0000313" key="3">
    <source>
        <dbReference type="EMBL" id="MFB9784290.1"/>
    </source>
</evidence>
<evidence type="ECO:0000259" key="1">
    <source>
        <dbReference type="Pfam" id="PF00501"/>
    </source>
</evidence>